<name>A0A6C0AFS2_9ZZZZ</name>
<dbReference type="EMBL" id="MN740599">
    <property type="protein sequence ID" value="QHS78536.1"/>
    <property type="molecule type" value="Genomic_DNA"/>
</dbReference>
<reference evidence="1" key="1">
    <citation type="journal article" date="2020" name="Nature">
        <title>Giant virus diversity and host interactions through global metagenomics.</title>
        <authorList>
            <person name="Schulz F."/>
            <person name="Roux S."/>
            <person name="Paez-Espino D."/>
            <person name="Jungbluth S."/>
            <person name="Walsh D.A."/>
            <person name="Denef V.J."/>
            <person name="McMahon K.D."/>
            <person name="Konstantinidis K.T."/>
            <person name="Eloe-Fadrosh E.A."/>
            <person name="Kyrpides N.C."/>
            <person name="Woyke T."/>
        </authorList>
    </citation>
    <scope>NUCLEOTIDE SEQUENCE</scope>
    <source>
        <strain evidence="1">GVMAG-S-1021933-23</strain>
    </source>
</reference>
<proteinExistence type="predicted"/>
<organism evidence="1">
    <name type="scientific">viral metagenome</name>
    <dbReference type="NCBI Taxonomy" id="1070528"/>
    <lineage>
        <taxon>unclassified sequences</taxon>
        <taxon>metagenomes</taxon>
        <taxon>organismal metagenomes</taxon>
    </lineage>
</organism>
<evidence type="ECO:0000313" key="1">
    <source>
        <dbReference type="EMBL" id="QHS78536.1"/>
    </source>
</evidence>
<protein>
    <submittedName>
        <fullName evidence="1">Uncharacterized protein</fullName>
    </submittedName>
</protein>
<sequence length="897" mass="108894">MSITFEKILSYDRDKLLDNLSDKKNSNKTDNELFILFAKKSSENNTLVDFQKKIVENKNFEKEFKKERYKKNHRSLYLLNNLHNIKESYDLKDIFYLEENILDQLYEFWSEKYYSFDSNIYRISNLFKKKDLFVKIFKYPIKNKYLINEKYQKYIESYSFLNNLYYNKNFDDFLNFFALAENKEDAYKFIYGEKNLKKVLIDRKYQFNNYYYYNNDLFLNILKKLIKTFGMDFFEFIKLNREYYFLFLNNSTNKNIYNKNSYNKNLILYKIFKKLIKKVVINENNYFLLELLDFIQFLFSEKRNDITDMFIDGDSDMIFLQKIKNLVKIDINYEILIDFILSFTDGNTNYINNLQIFDLTEEDFINITKFISSNFFKSKRNVAQAKLVFDKIKNNKNLKYFNLLSYKNFNLDDKINILTQLKLYEKFDHLKHKSLAFLYFRSLFYPNKIRNDIMEDIIASFIFKLNKDDILKDYTPHNREFSGSDTFFDYNPHFLEQIIKYILNFFSLRFFENNNFLVYSYNFLNIFDTLDILKDLNSLKGFIRPFLNNQNINNNTIYTQGVNVHNEQRDQKTENAIFQLYQTWIPNEKKIEKYFKKFEKYIKKLDLPEKKKNDLDRVIYGKDRKTTDFGGFLTSCTIINGKRVEGKELIARFWRFILKYKEDENLSEIEIEKEIENLKHGFIMALLSSVNNNGNVVCDPGKKQRIVVAILQNRLKADGKFIKIDDYFEDEEDKTQEKQIEMIKDFNLIHKHLKPFVNYYMYEEETRITNINDFFNKLFKYIHDISSSQSKVDLHVYYVVYYCVMLTMTEDGLIINPNLSLCSNFEDMYDISNYLNIFLKKEEDEFDLQFPEIKEKRIKKLENQEKIKNISEKMKERAKKERYRLEYKEKYGKSPEG</sequence>
<dbReference type="AlphaFoldDB" id="A0A6C0AFS2"/>
<accession>A0A6C0AFS2</accession>